<dbReference type="InterPro" id="IPR011304">
    <property type="entry name" value="L-lactate_DH"/>
</dbReference>
<evidence type="ECO:0000256" key="3">
    <source>
        <dbReference type="ARBA" id="ARBA00012967"/>
    </source>
</evidence>
<evidence type="ECO:0000259" key="10">
    <source>
        <dbReference type="Pfam" id="PF00056"/>
    </source>
</evidence>
<dbReference type="PANTHER" id="PTHR43128:SF16">
    <property type="entry name" value="L-LACTATE DEHYDROGENASE"/>
    <property type="match status" value="1"/>
</dbReference>
<dbReference type="Pfam" id="PF00056">
    <property type="entry name" value="Ldh_1_N"/>
    <property type="match status" value="1"/>
</dbReference>
<dbReference type="InterPro" id="IPR015955">
    <property type="entry name" value="Lactate_DH/Glyco_Ohase_4_C"/>
</dbReference>
<proteinExistence type="inferred from homology"/>
<evidence type="ECO:0000256" key="9">
    <source>
        <dbReference type="RuleBase" id="RU003369"/>
    </source>
</evidence>
<comment type="pathway">
    <text evidence="1">Fermentation; pyruvate fermentation to lactate; (S)-lactate from pyruvate: step 1/1.</text>
</comment>
<dbReference type="InterPro" id="IPR022383">
    <property type="entry name" value="Lactate/malate_DH_C"/>
</dbReference>
<dbReference type="NCBIfam" id="TIGR01771">
    <property type="entry name" value="L-LDH-NAD"/>
    <property type="match status" value="1"/>
</dbReference>
<sequence>MADSKSGLTIREQLLQDVSPPPEHASVKITIVGVGQVGMACAYSIVNKCLVSELCLVDVDEKKLKGELMDLQHGLQFTSNLKLQASTNYDITAGSKLCILTAGVRQKEGEDRRNLLERNISIFKGIVPQLVKYSPDTVILVVSNPVDVMSYVTWKLSGLPPNRVFGSGTSLDSSRLRYFMSERLKVDVNSCHGHVIGEHGESSVVVWSGMNVAGVRLSDLNPDIGTEKDAERWLDIHRKVIDSATEVIKLKGYTSWAIGLCVSELTASILRNKKSIFALSTMAKGFQGIEEEIYISLPCALAENGVASVVQLRLTDTEKAKLHKSASELAELFKSAKL</sequence>
<dbReference type="InterPro" id="IPR036291">
    <property type="entry name" value="NAD(P)-bd_dom_sf"/>
</dbReference>
<dbReference type="CDD" id="cd05293">
    <property type="entry name" value="LDH_1"/>
    <property type="match status" value="1"/>
</dbReference>
<protein>
    <recommendedName>
        <fullName evidence="3">L-lactate dehydrogenase</fullName>
        <ecNumber evidence="3">1.1.1.27</ecNumber>
    </recommendedName>
</protein>
<evidence type="ECO:0000313" key="12">
    <source>
        <dbReference type="EMBL" id="OWA52211.1"/>
    </source>
</evidence>
<dbReference type="Gene3D" id="3.40.50.720">
    <property type="entry name" value="NAD(P)-binding Rossmann-like Domain"/>
    <property type="match status" value="1"/>
</dbReference>
<evidence type="ECO:0000256" key="8">
    <source>
        <dbReference type="PIRSR" id="PIRSR000102-3"/>
    </source>
</evidence>
<feature type="binding site" evidence="8">
    <location>
        <position position="58"/>
    </location>
    <ligand>
        <name>NAD(+)</name>
        <dbReference type="ChEBI" id="CHEBI:57540"/>
    </ligand>
</feature>
<dbReference type="GO" id="GO:0004459">
    <property type="term" value="F:L-lactate dehydrogenase (NAD+) activity"/>
    <property type="evidence" value="ECO:0007669"/>
    <property type="project" value="UniProtKB-EC"/>
</dbReference>
<dbReference type="OrthoDB" id="5405561at2759"/>
<evidence type="ECO:0000256" key="4">
    <source>
        <dbReference type="ARBA" id="ARBA00023002"/>
    </source>
</evidence>
<dbReference type="PANTHER" id="PTHR43128">
    <property type="entry name" value="L-2-HYDROXYCARBOXYLATE DEHYDROGENASE (NAD(P)(+))"/>
    <property type="match status" value="1"/>
</dbReference>
<dbReference type="FunFam" id="3.40.50.720:FF:000018">
    <property type="entry name" value="Malate dehydrogenase"/>
    <property type="match status" value="1"/>
</dbReference>
<comment type="catalytic activity">
    <reaction evidence="6">
        <text>(S)-lactate + NAD(+) = pyruvate + NADH + H(+)</text>
        <dbReference type="Rhea" id="RHEA:23444"/>
        <dbReference type="ChEBI" id="CHEBI:15361"/>
        <dbReference type="ChEBI" id="CHEBI:15378"/>
        <dbReference type="ChEBI" id="CHEBI:16651"/>
        <dbReference type="ChEBI" id="CHEBI:57540"/>
        <dbReference type="ChEBI" id="CHEBI:57945"/>
        <dbReference type="EC" id="1.1.1.27"/>
    </reaction>
</comment>
<feature type="domain" description="Lactate/malate dehydrogenase N-terminal" evidence="10">
    <location>
        <begin position="27"/>
        <end position="166"/>
    </location>
</feature>
<dbReference type="PIRSF" id="PIRSF000102">
    <property type="entry name" value="Lac_mal_DH"/>
    <property type="match status" value="1"/>
</dbReference>
<dbReference type="EMBL" id="MTYJ01000256">
    <property type="protein sequence ID" value="OWA52211.1"/>
    <property type="molecule type" value="Genomic_DNA"/>
</dbReference>
<comment type="similarity">
    <text evidence="2">Belongs to the LDH/MDH superfamily. LDH family.</text>
</comment>
<gene>
    <name evidence="12" type="ORF">BV898_16669</name>
</gene>
<keyword evidence="5 8" id="KW-0520">NAD</keyword>
<feature type="binding site" evidence="8">
    <location>
        <begin position="142"/>
        <end position="144"/>
    </location>
    <ligand>
        <name>NAD(+)</name>
        <dbReference type="ChEBI" id="CHEBI:57540"/>
    </ligand>
</feature>
<dbReference type="InterPro" id="IPR001557">
    <property type="entry name" value="L-lactate/malate_DH"/>
</dbReference>
<evidence type="ECO:0000256" key="7">
    <source>
        <dbReference type="PIRSR" id="PIRSR000102-1"/>
    </source>
</evidence>
<dbReference type="AlphaFoldDB" id="A0A9X6NKL7"/>
<evidence type="ECO:0000256" key="6">
    <source>
        <dbReference type="ARBA" id="ARBA00049258"/>
    </source>
</evidence>
<dbReference type="Pfam" id="PF02866">
    <property type="entry name" value="Ldh_1_C"/>
    <property type="match status" value="1"/>
</dbReference>
<reference evidence="13" key="1">
    <citation type="submission" date="2017-01" db="EMBL/GenBank/DDBJ databases">
        <title>Comparative genomics of anhydrobiosis in the tardigrade Hypsibius dujardini.</title>
        <authorList>
            <person name="Yoshida Y."/>
            <person name="Koutsovoulos G."/>
            <person name="Laetsch D."/>
            <person name="Stevens L."/>
            <person name="Kumar S."/>
            <person name="Horikawa D."/>
            <person name="Ishino K."/>
            <person name="Komine S."/>
            <person name="Tomita M."/>
            <person name="Blaxter M."/>
            <person name="Arakawa K."/>
        </authorList>
    </citation>
    <scope>NUCLEOTIDE SEQUENCE [LARGE SCALE GENOMIC DNA]</scope>
    <source>
        <strain evidence="13">Z151</strain>
    </source>
</reference>
<name>A0A9X6NKL7_HYPEX</name>
<feature type="binding site" evidence="8">
    <location>
        <begin position="33"/>
        <end position="38"/>
    </location>
    <ligand>
        <name>NAD(+)</name>
        <dbReference type="ChEBI" id="CHEBI:57540"/>
    </ligand>
</feature>
<comment type="caution">
    <text evidence="12">The sequence shown here is derived from an EMBL/GenBank/DDBJ whole genome shotgun (WGS) entry which is preliminary data.</text>
</comment>
<feature type="binding site" evidence="8">
    <location>
        <position position="119"/>
    </location>
    <ligand>
        <name>NAD(+)</name>
        <dbReference type="ChEBI" id="CHEBI:57540"/>
    </ligand>
</feature>
<dbReference type="SUPFAM" id="SSF56327">
    <property type="entry name" value="LDH C-terminal domain-like"/>
    <property type="match status" value="1"/>
</dbReference>
<dbReference type="PRINTS" id="PR00086">
    <property type="entry name" value="LLDHDRGNASE"/>
</dbReference>
<dbReference type="GO" id="GO:0005737">
    <property type="term" value="C:cytoplasm"/>
    <property type="evidence" value="ECO:0007669"/>
    <property type="project" value="InterPro"/>
</dbReference>
<organism evidence="12 13">
    <name type="scientific">Hypsibius exemplaris</name>
    <name type="common">Freshwater tardigrade</name>
    <dbReference type="NCBI Taxonomy" id="2072580"/>
    <lineage>
        <taxon>Eukaryota</taxon>
        <taxon>Metazoa</taxon>
        <taxon>Ecdysozoa</taxon>
        <taxon>Tardigrada</taxon>
        <taxon>Eutardigrada</taxon>
        <taxon>Parachela</taxon>
        <taxon>Hypsibioidea</taxon>
        <taxon>Hypsibiidae</taxon>
        <taxon>Hypsibius</taxon>
    </lineage>
</organism>
<accession>A0A9X6NKL7</accession>
<dbReference type="Gene3D" id="3.90.110.10">
    <property type="entry name" value="Lactate dehydrogenase/glycoside hydrolase, family 4, C-terminal"/>
    <property type="match status" value="1"/>
</dbReference>
<keyword evidence="4 9" id="KW-0560">Oxidoreductase</keyword>
<evidence type="ECO:0000256" key="5">
    <source>
        <dbReference type="ARBA" id="ARBA00023027"/>
    </source>
</evidence>
<dbReference type="EC" id="1.1.1.27" evidence="3"/>
<dbReference type="Proteomes" id="UP000192578">
    <property type="component" value="Unassembled WGS sequence"/>
</dbReference>
<evidence type="ECO:0000256" key="2">
    <source>
        <dbReference type="ARBA" id="ARBA00006054"/>
    </source>
</evidence>
<feature type="active site" description="Proton acceptor" evidence="7">
    <location>
        <position position="199"/>
    </location>
</feature>
<evidence type="ECO:0000256" key="1">
    <source>
        <dbReference type="ARBA" id="ARBA00004843"/>
    </source>
</evidence>
<dbReference type="SUPFAM" id="SSF51735">
    <property type="entry name" value="NAD(P)-binding Rossmann-fold domains"/>
    <property type="match status" value="1"/>
</dbReference>
<evidence type="ECO:0000313" key="13">
    <source>
        <dbReference type="Proteomes" id="UP000192578"/>
    </source>
</evidence>
<dbReference type="InterPro" id="IPR001236">
    <property type="entry name" value="Lactate/malate_DH_N"/>
</dbReference>
<feature type="domain" description="Lactate/malate dehydrogenase C-terminal" evidence="11">
    <location>
        <begin position="169"/>
        <end position="333"/>
    </location>
</feature>
<evidence type="ECO:0000259" key="11">
    <source>
        <dbReference type="Pfam" id="PF02866"/>
    </source>
</evidence>
<dbReference type="GO" id="GO:0006089">
    <property type="term" value="P:lactate metabolic process"/>
    <property type="evidence" value="ECO:0007669"/>
    <property type="project" value="TreeGrafter"/>
</dbReference>
<keyword evidence="13" id="KW-1185">Reference proteome</keyword>